<feature type="transmembrane region" description="Helical" evidence="1">
    <location>
        <begin position="79"/>
        <end position="98"/>
    </location>
</feature>
<keyword evidence="1" id="KW-0812">Transmembrane</keyword>
<dbReference type="RefSeq" id="WP_225412339.1">
    <property type="nucleotide sequence ID" value="NZ_FOAP01000001.1"/>
</dbReference>
<name>A0A1H7H4Z9_STIAU</name>
<keyword evidence="1" id="KW-1133">Transmembrane helix</keyword>
<proteinExistence type="predicted"/>
<evidence type="ECO:0000313" key="3">
    <source>
        <dbReference type="Proteomes" id="UP000182719"/>
    </source>
</evidence>
<organism evidence="2 3">
    <name type="scientific">Stigmatella aurantiaca</name>
    <dbReference type="NCBI Taxonomy" id="41"/>
    <lineage>
        <taxon>Bacteria</taxon>
        <taxon>Pseudomonadati</taxon>
        <taxon>Myxococcota</taxon>
        <taxon>Myxococcia</taxon>
        <taxon>Myxococcales</taxon>
        <taxon>Cystobacterineae</taxon>
        <taxon>Archangiaceae</taxon>
        <taxon>Stigmatella</taxon>
    </lineage>
</organism>
<feature type="transmembrane region" description="Helical" evidence="1">
    <location>
        <begin position="48"/>
        <end position="67"/>
    </location>
</feature>
<gene>
    <name evidence="2" type="ORF">SAMN05444354_101620</name>
</gene>
<dbReference type="EMBL" id="FOAP01000001">
    <property type="protein sequence ID" value="SEK45523.1"/>
    <property type="molecule type" value="Genomic_DNA"/>
</dbReference>
<protein>
    <submittedName>
        <fullName evidence="2">Uncharacterized protein</fullName>
    </submittedName>
</protein>
<accession>A0A1H7H4Z9</accession>
<keyword evidence="1" id="KW-0472">Membrane</keyword>
<sequence>MFGSFLRWVRLNSRKALALVLAPGLIALAFDSAVSHWAGKDFDNRWQAIPVVYGLVGFLLLTAVCIPKSRKVFVWTARGVGLAGMLVGLMGTYIHAVAFMEELAGDYSAANLEGALSVAPPLLAPLSFVGLGAALFALSSARMLLRLRLGSVRAPQAGAEGSSSLAQETV</sequence>
<reference evidence="3" key="1">
    <citation type="submission" date="2016-10" db="EMBL/GenBank/DDBJ databases">
        <authorList>
            <person name="Varghese N."/>
            <person name="Submissions S."/>
        </authorList>
    </citation>
    <scope>NUCLEOTIDE SEQUENCE [LARGE SCALE GENOMIC DNA]</scope>
    <source>
        <strain evidence="3">DSM 17044</strain>
    </source>
</reference>
<dbReference type="Proteomes" id="UP000182719">
    <property type="component" value="Unassembled WGS sequence"/>
</dbReference>
<evidence type="ECO:0000256" key="1">
    <source>
        <dbReference type="SAM" id="Phobius"/>
    </source>
</evidence>
<feature type="transmembrane region" description="Helical" evidence="1">
    <location>
        <begin position="118"/>
        <end position="138"/>
    </location>
</feature>
<keyword evidence="3" id="KW-1185">Reference proteome</keyword>
<evidence type="ECO:0000313" key="2">
    <source>
        <dbReference type="EMBL" id="SEK45523.1"/>
    </source>
</evidence>
<dbReference type="AlphaFoldDB" id="A0A1H7H4Z9"/>